<dbReference type="AlphaFoldDB" id="A0AAV3Y8A6"/>
<organism evidence="1 2">
    <name type="scientific">Plakobranchus ocellatus</name>
    <dbReference type="NCBI Taxonomy" id="259542"/>
    <lineage>
        <taxon>Eukaryota</taxon>
        <taxon>Metazoa</taxon>
        <taxon>Spiralia</taxon>
        <taxon>Lophotrochozoa</taxon>
        <taxon>Mollusca</taxon>
        <taxon>Gastropoda</taxon>
        <taxon>Heterobranchia</taxon>
        <taxon>Euthyneura</taxon>
        <taxon>Panpulmonata</taxon>
        <taxon>Sacoglossa</taxon>
        <taxon>Placobranchoidea</taxon>
        <taxon>Plakobranchidae</taxon>
        <taxon>Plakobranchus</taxon>
    </lineage>
</organism>
<comment type="caution">
    <text evidence="1">The sequence shown here is derived from an EMBL/GenBank/DDBJ whole genome shotgun (WGS) entry which is preliminary data.</text>
</comment>
<proteinExistence type="predicted"/>
<dbReference type="EMBL" id="BLXT01000597">
    <property type="protein sequence ID" value="GFN78737.1"/>
    <property type="molecule type" value="Genomic_DNA"/>
</dbReference>
<dbReference type="Proteomes" id="UP000735302">
    <property type="component" value="Unassembled WGS sequence"/>
</dbReference>
<accession>A0AAV3Y8A6</accession>
<gene>
    <name evidence="1" type="ORF">PoB_000524300</name>
</gene>
<reference evidence="1 2" key="1">
    <citation type="journal article" date="2021" name="Elife">
        <title>Chloroplast acquisition without the gene transfer in kleptoplastic sea slugs, Plakobranchus ocellatus.</title>
        <authorList>
            <person name="Maeda T."/>
            <person name="Takahashi S."/>
            <person name="Yoshida T."/>
            <person name="Shimamura S."/>
            <person name="Takaki Y."/>
            <person name="Nagai Y."/>
            <person name="Toyoda A."/>
            <person name="Suzuki Y."/>
            <person name="Arimoto A."/>
            <person name="Ishii H."/>
            <person name="Satoh N."/>
            <person name="Nishiyama T."/>
            <person name="Hasebe M."/>
            <person name="Maruyama T."/>
            <person name="Minagawa J."/>
            <person name="Obokata J."/>
            <person name="Shigenobu S."/>
        </authorList>
    </citation>
    <scope>NUCLEOTIDE SEQUENCE [LARGE SCALE GENOMIC DNA]</scope>
</reference>
<evidence type="ECO:0000313" key="2">
    <source>
        <dbReference type="Proteomes" id="UP000735302"/>
    </source>
</evidence>
<name>A0AAV3Y8A6_9GAST</name>
<evidence type="ECO:0000313" key="1">
    <source>
        <dbReference type="EMBL" id="GFN78737.1"/>
    </source>
</evidence>
<sequence>MILIFKQRISDQMLFSKNQLWKQDSQDCDPQSKNFTPSAVFRDQNLERRQPGLYSLIKEFLTNSCLQGTNSGNETVRIVILNQRISHQMLALKTKLWDEASKYVHSE</sequence>
<keyword evidence="2" id="KW-1185">Reference proteome</keyword>
<protein>
    <submittedName>
        <fullName evidence="1">Uncharacterized protein</fullName>
    </submittedName>
</protein>